<evidence type="ECO:0008006" key="3">
    <source>
        <dbReference type="Google" id="ProtNLM"/>
    </source>
</evidence>
<dbReference type="Pfam" id="PF19538">
    <property type="entry name" value="DUF6062"/>
    <property type="match status" value="1"/>
</dbReference>
<dbReference type="EMBL" id="ABYJ02000202">
    <property type="protein sequence ID" value="EEU99491.1"/>
    <property type="molecule type" value="Genomic_DNA"/>
</dbReference>
<organism evidence="1 2">
    <name type="scientific">Roseburia intestinalis L1-82</name>
    <dbReference type="NCBI Taxonomy" id="536231"/>
    <lineage>
        <taxon>Bacteria</taxon>
        <taxon>Bacillati</taxon>
        <taxon>Bacillota</taxon>
        <taxon>Clostridia</taxon>
        <taxon>Lachnospirales</taxon>
        <taxon>Lachnospiraceae</taxon>
        <taxon>Roseburia</taxon>
    </lineage>
</organism>
<dbReference type="InterPro" id="IPR045706">
    <property type="entry name" value="DUF6062"/>
</dbReference>
<comment type="caution">
    <text evidence="1">The sequence shown here is derived from an EMBL/GenBank/DDBJ whole genome shotgun (WGS) entry which is preliminary data.</text>
</comment>
<protein>
    <recommendedName>
        <fullName evidence="3">ABC transporter substrate-binding protein</fullName>
    </recommendedName>
</protein>
<dbReference type="Proteomes" id="UP000004828">
    <property type="component" value="Unassembled WGS sequence"/>
</dbReference>
<evidence type="ECO:0000313" key="1">
    <source>
        <dbReference type="EMBL" id="EEU99491.1"/>
    </source>
</evidence>
<accession>C7GFD3</accession>
<sequence length="282" mass="32813">MFELSDFVIILINKEVDQPAKGVIDHMKENIATIPLIKAFNAKDECPFCNLEREAEQHAVSFILGSAYMEDDIREKTDATGFCRHHFKMMYDYGNRLGNALILSTHLKKLNQELAKEMSDFAPGKSSLLKRMKRTDTTTEHEPQTALGAWISKKTTDCYVCDHFRKIYGRYLDTFFDLYLKNEEFRQLFEESKGFCLPHFGDLIETAENKLNDTQKKEFYPKAFALMQENMERLQKEVAWFVEKNDYRNKDKDWGNSADSIQRGMQKCAGGYPADEVFRAKL</sequence>
<dbReference type="HOGENOM" id="CLU_1080905_0_0_9"/>
<evidence type="ECO:0000313" key="2">
    <source>
        <dbReference type="Proteomes" id="UP000004828"/>
    </source>
</evidence>
<reference evidence="1 2" key="1">
    <citation type="submission" date="2009-08" db="EMBL/GenBank/DDBJ databases">
        <authorList>
            <person name="Weinstock G."/>
            <person name="Sodergren E."/>
            <person name="Clifton S."/>
            <person name="Fulton L."/>
            <person name="Fulton B."/>
            <person name="Courtney L."/>
            <person name="Fronick C."/>
            <person name="Harrison M."/>
            <person name="Strong C."/>
            <person name="Farmer C."/>
            <person name="Delahaunty K."/>
            <person name="Markovic C."/>
            <person name="Hall O."/>
            <person name="Minx P."/>
            <person name="Tomlinson C."/>
            <person name="Mitreva M."/>
            <person name="Nelson J."/>
            <person name="Hou S."/>
            <person name="Wollam A."/>
            <person name="Pepin K.H."/>
            <person name="Johnson M."/>
            <person name="Bhonagiri V."/>
            <person name="Nash W.E."/>
            <person name="Warren W."/>
            <person name="Chinwalla A."/>
            <person name="Mardis E.R."/>
            <person name="Wilson R.K."/>
        </authorList>
    </citation>
    <scope>NUCLEOTIDE SEQUENCE [LARGE SCALE GENOMIC DNA]</scope>
    <source>
        <strain evidence="1 2">L1-82</strain>
    </source>
</reference>
<dbReference type="AlphaFoldDB" id="C7GFD3"/>
<gene>
    <name evidence="1" type="ORF">ROSINTL182_08638</name>
</gene>
<proteinExistence type="predicted"/>
<name>C7GFD3_9FIRM</name>